<sequence>MDATRPRPSILSLFDPLSAQSERPLSPDSDKENHGEISFFHPTKTSKVVHPPVDKLRRRLIDVGDVTVDEPDIRDLLADEVEELGEELNQQVADDDENATLTFKDMAKAATPKWSGRHASTLNTPKSPVTPRTPLADISFKEETTPMARKKPFKRQIAPVASKLAQAIEPSTSEKNGLPEPSSTNPTTPECVVHNPSPPTIEIFSDKEQLLTDSQGQLKSGASQLGSSVCTLDLPTSSDALLSDTPISLIISPSSPPQTTRETSPFLSPSVGTRQKPRSPVDKSHRHSIDLQASFQLQLNADTTFDLLNDRISFFAFRNGHGSFLGNLEEGTSFDEEEFGHVSSKSPPPLDELHVTSEKRLSPVEDEKTDPLLERRADSLIGNVSGTTAPEKPPKLVDIESPPKGTDLFSSLLTLSVSPEASRDICTTIENQDAYQSGLFLR</sequence>
<dbReference type="OrthoDB" id="3266894at2759"/>
<name>A0A9W8K5Z1_9AGAR</name>
<evidence type="ECO:0000313" key="2">
    <source>
        <dbReference type="EMBL" id="KAJ3514404.1"/>
    </source>
</evidence>
<comment type="caution">
    <text evidence="2">The sequence shown here is derived from an EMBL/GenBank/DDBJ whole genome shotgun (WGS) entry which is preliminary data.</text>
</comment>
<reference evidence="2" key="1">
    <citation type="submission" date="2022-07" db="EMBL/GenBank/DDBJ databases">
        <title>Genome Sequence of Agrocybe chaxingu.</title>
        <authorList>
            <person name="Buettner E."/>
        </authorList>
    </citation>
    <scope>NUCLEOTIDE SEQUENCE</scope>
    <source>
        <strain evidence="2">MP-N11</strain>
    </source>
</reference>
<feature type="compositionally biased region" description="Low complexity" evidence="1">
    <location>
        <begin position="179"/>
        <end position="190"/>
    </location>
</feature>
<feature type="compositionally biased region" description="Polar residues" evidence="1">
    <location>
        <begin position="118"/>
        <end position="127"/>
    </location>
</feature>
<organism evidence="2 3">
    <name type="scientific">Agrocybe chaxingu</name>
    <dbReference type="NCBI Taxonomy" id="84603"/>
    <lineage>
        <taxon>Eukaryota</taxon>
        <taxon>Fungi</taxon>
        <taxon>Dikarya</taxon>
        <taxon>Basidiomycota</taxon>
        <taxon>Agaricomycotina</taxon>
        <taxon>Agaricomycetes</taxon>
        <taxon>Agaricomycetidae</taxon>
        <taxon>Agaricales</taxon>
        <taxon>Agaricineae</taxon>
        <taxon>Strophariaceae</taxon>
        <taxon>Agrocybe</taxon>
    </lineage>
</organism>
<feature type="region of interest" description="Disordered" evidence="1">
    <location>
        <begin position="1"/>
        <end position="46"/>
    </location>
</feature>
<dbReference type="EMBL" id="JANKHO010000147">
    <property type="protein sequence ID" value="KAJ3514404.1"/>
    <property type="molecule type" value="Genomic_DNA"/>
</dbReference>
<proteinExistence type="predicted"/>
<evidence type="ECO:0000256" key="1">
    <source>
        <dbReference type="SAM" id="MobiDB-lite"/>
    </source>
</evidence>
<feature type="region of interest" description="Disordered" evidence="1">
    <location>
        <begin position="248"/>
        <end position="285"/>
    </location>
</feature>
<dbReference type="Proteomes" id="UP001148786">
    <property type="component" value="Unassembled WGS sequence"/>
</dbReference>
<keyword evidence="3" id="KW-1185">Reference proteome</keyword>
<accession>A0A9W8K5Z1</accession>
<feature type="compositionally biased region" description="Low complexity" evidence="1">
    <location>
        <begin position="248"/>
        <end position="260"/>
    </location>
</feature>
<evidence type="ECO:0000313" key="3">
    <source>
        <dbReference type="Proteomes" id="UP001148786"/>
    </source>
</evidence>
<feature type="region of interest" description="Disordered" evidence="1">
    <location>
        <begin position="110"/>
        <end position="201"/>
    </location>
</feature>
<protein>
    <submittedName>
        <fullName evidence="2">Uncharacterized protein</fullName>
    </submittedName>
</protein>
<feature type="compositionally biased region" description="Polar residues" evidence="1">
    <location>
        <begin position="261"/>
        <end position="273"/>
    </location>
</feature>
<gene>
    <name evidence="2" type="ORF">NLJ89_g2398</name>
</gene>
<dbReference type="AlphaFoldDB" id="A0A9W8K5Z1"/>